<feature type="compositionally biased region" description="Low complexity" evidence="3">
    <location>
        <begin position="563"/>
        <end position="575"/>
    </location>
</feature>
<accession>A0A507EMV2</accession>
<evidence type="ECO:0000313" key="6">
    <source>
        <dbReference type="Proteomes" id="UP000320333"/>
    </source>
</evidence>
<feature type="region of interest" description="Disordered" evidence="3">
    <location>
        <begin position="559"/>
        <end position="581"/>
    </location>
</feature>
<keyword evidence="1 2" id="KW-0175">Coiled coil</keyword>
<gene>
    <name evidence="5" type="ORF">CcCBS67573_g08359</name>
</gene>
<dbReference type="InterPro" id="IPR009449">
    <property type="entry name" value="Sec2_N"/>
</dbReference>
<dbReference type="GO" id="GO:0070319">
    <property type="term" value="C:Golgi to plasma membrane transport vesicle"/>
    <property type="evidence" value="ECO:0007669"/>
    <property type="project" value="TreeGrafter"/>
</dbReference>
<keyword evidence="6" id="KW-1185">Reference proteome</keyword>
<dbReference type="AlphaFoldDB" id="A0A507EMV2"/>
<protein>
    <recommendedName>
        <fullName evidence="4">GDP/GTP exchange factor Sec2 N-terminal domain-containing protein</fullName>
    </recommendedName>
</protein>
<dbReference type="OrthoDB" id="5560525at2759"/>
<evidence type="ECO:0000256" key="3">
    <source>
        <dbReference type="SAM" id="MobiDB-lite"/>
    </source>
</evidence>
<sequence length="708" mass="76497">MSEELETVRKRLRAISTKMRPKSVDALADVIASIATSAVVPGPLDGIVSNGLVQKSEGSFSPNAVSPSHSHLDQWAPPPATLPQSDIAHDLVTTLTLNSGVTSSSDSVTEKALPIILAPSPSCACALCFPPVSVSVPVSVSQSASSMPLAAADTDPSLCAKCAVPVPLLREAMHAHLRSLNALLITLAQIDKAVDDDVEQSMEAAHLLARVEDLSVLIDALAEECERHEADLNVLNEKCKDELARISDVERDRDGLQQELDELTKSLFEEADNMVKDETRQRHELEERETELGVKLEETRNSLKREQVLLRELKIVMEKDYSSLSPDFMAPAETDDTSLVQYPTDPMALAEFKEFVAFAPSTKLAKLPNLLFLKNVIEDDILPTLRFGGNPRTSTRKLLDAISADLLTVQEMTPLQFSAWLAISQTLKDALKNRLALVSAARTDLPETTASKADASTAIPYIPSAMPRSRTNSELPTPLQPLSPEVVSALAAVNAIAATPSHAVFTKSMVERVSSWTISEAKANADPLANLPTFFLATGGCSTCGKQGSLQHHFKISSDNPAQQQTQLQQQSTSSNPTKPEITGATTGAVEGWIPICENCFDRLDSVSRFYTFLRVLRSGGFSTREAEDMYSEVGLLKRDMFVGRIGGMSRRQLQLVQQNALAMQRLSAGGRGVRTGSSGGIFGTGASFRQLGSVSRASSNEFMLKGD</sequence>
<evidence type="ECO:0000259" key="4">
    <source>
        <dbReference type="Pfam" id="PF06428"/>
    </source>
</evidence>
<dbReference type="EMBL" id="QEAP01000535">
    <property type="protein sequence ID" value="TPX64646.1"/>
    <property type="molecule type" value="Genomic_DNA"/>
</dbReference>
<name>A0A507EMV2_9FUNG</name>
<dbReference type="Gene3D" id="6.10.140.910">
    <property type="match status" value="1"/>
</dbReference>
<reference evidence="5 6" key="1">
    <citation type="journal article" date="2019" name="Sci. Rep.">
        <title>Comparative genomics of chytrid fungi reveal insights into the obligate biotrophic and pathogenic lifestyle of Synchytrium endobioticum.</title>
        <authorList>
            <person name="van de Vossenberg B.T.L.H."/>
            <person name="Warris S."/>
            <person name="Nguyen H.D.T."/>
            <person name="van Gent-Pelzer M.P.E."/>
            <person name="Joly D.L."/>
            <person name="van de Geest H.C."/>
            <person name="Bonants P.J.M."/>
            <person name="Smith D.S."/>
            <person name="Levesque C.A."/>
            <person name="van der Lee T.A.J."/>
        </authorList>
    </citation>
    <scope>NUCLEOTIDE SEQUENCE [LARGE SCALE GENOMIC DNA]</scope>
    <source>
        <strain evidence="5 6">CBS 675.73</strain>
    </source>
</reference>
<dbReference type="Proteomes" id="UP000320333">
    <property type="component" value="Unassembled WGS sequence"/>
</dbReference>
<feature type="coiled-coil region" evidence="2">
    <location>
        <begin position="211"/>
        <end position="316"/>
    </location>
</feature>
<dbReference type="PANTHER" id="PTHR14430:SF0">
    <property type="entry name" value="SEC2P DOMAIN-CONTAINING PROTEIN"/>
    <property type="match status" value="1"/>
</dbReference>
<organism evidence="5 6">
    <name type="scientific">Chytriomyces confervae</name>
    <dbReference type="NCBI Taxonomy" id="246404"/>
    <lineage>
        <taxon>Eukaryota</taxon>
        <taxon>Fungi</taxon>
        <taxon>Fungi incertae sedis</taxon>
        <taxon>Chytridiomycota</taxon>
        <taxon>Chytridiomycota incertae sedis</taxon>
        <taxon>Chytridiomycetes</taxon>
        <taxon>Chytridiales</taxon>
        <taxon>Chytriomycetaceae</taxon>
        <taxon>Chytriomyces</taxon>
    </lineage>
</organism>
<dbReference type="STRING" id="246404.A0A507EMV2"/>
<dbReference type="Pfam" id="PF06428">
    <property type="entry name" value="Sec2p"/>
    <property type="match status" value="1"/>
</dbReference>
<dbReference type="GO" id="GO:0006887">
    <property type="term" value="P:exocytosis"/>
    <property type="evidence" value="ECO:0007669"/>
    <property type="project" value="TreeGrafter"/>
</dbReference>
<dbReference type="InterPro" id="IPR040351">
    <property type="entry name" value="RAB3IL/RAB3IP/Sec2"/>
</dbReference>
<comment type="caution">
    <text evidence="5">The sequence shown here is derived from an EMBL/GenBank/DDBJ whole genome shotgun (WGS) entry which is preliminary data.</text>
</comment>
<feature type="domain" description="GDP/GTP exchange factor Sec2 N-terminal" evidence="4">
    <location>
        <begin position="212"/>
        <end position="319"/>
    </location>
</feature>
<evidence type="ECO:0000256" key="2">
    <source>
        <dbReference type="SAM" id="Coils"/>
    </source>
</evidence>
<dbReference type="GO" id="GO:0051286">
    <property type="term" value="C:cell tip"/>
    <property type="evidence" value="ECO:0007669"/>
    <property type="project" value="TreeGrafter"/>
</dbReference>
<proteinExistence type="predicted"/>
<evidence type="ECO:0000256" key="1">
    <source>
        <dbReference type="ARBA" id="ARBA00023054"/>
    </source>
</evidence>
<evidence type="ECO:0000313" key="5">
    <source>
        <dbReference type="EMBL" id="TPX64646.1"/>
    </source>
</evidence>
<dbReference type="GO" id="GO:0005085">
    <property type="term" value="F:guanyl-nucleotide exchange factor activity"/>
    <property type="evidence" value="ECO:0007669"/>
    <property type="project" value="InterPro"/>
</dbReference>
<dbReference type="PANTHER" id="PTHR14430">
    <property type="entry name" value="RABIN3-RELATED"/>
    <property type="match status" value="1"/>
</dbReference>
<dbReference type="SUPFAM" id="SSF144284">
    <property type="entry name" value="Sec2 N-terminal region"/>
    <property type="match status" value="1"/>
</dbReference>
<dbReference type="CDD" id="cd21044">
    <property type="entry name" value="Rab11BD_RAB3IP_like"/>
    <property type="match status" value="1"/>
</dbReference>